<sequence length="595" mass="65597">MNAKYLKKSKQRKKYSKFSSASKNKGQFGRINFLASVFIIFIILIVARLFSLQVLQHSFYEALAEGQHAIYQKLFPERGEIFAQDHWSDKINTITTNIDLNLVYAIPTQIEDPEKVAEAIAPYLDLSVEDILPRLSKKDDVYEPLKHNVTDEKWEAIKALNLPGLDATEEMSRFYPEGESFSHVLGFVGYQDDQRVGQYGLEGYFNEELAGQQGFLKVEQDAAGRWITIGNKLLEEAQDGDDLVLTLDYSIQFYACEKLAEAVQRHGASEGTVIIMNPKTGAIITMCNAPTFDPNNYSQTEDISVFINSAVSDQYEPGSVFKSVTMAAALDTGKVGPNTTYDDEGQVKIGSYTIRNFDGKAYGTRTMTEVLENSLNTGAIFAVQQLGNESFYDYVQRFGFGTKTGIQLEGENPGDISSLSLNKDIYSATASYGQGIAITPLQLITAYSAIANGGKLMKPYLVDKVVKQNGFEVKSEPEMVRQVISAETARTLSAMLVSVVNKGHAKGAQVPGYFIAGKTGTAQVARKDGVGYESGRHNDTFVGFAPVDDPAFVVLTKINDPKDVSWAEGSAVPLFGEIGKFLLDYYQIPPDNVEE</sequence>
<dbReference type="Proteomes" id="UP000231542">
    <property type="component" value="Unassembled WGS sequence"/>
</dbReference>
<dbReference type="EMBL" id="PEXU01000033">
    <property type="protein sequence ID" value="PIS42589.1"/>
    <property type="molecule type" value="Genomic_DNA"/>
</dbReference>
<organism evidence="6 7">
    <name type="scientific">Candidatus Kerfeldbacteria bacterium CG08_land_8_20_14_0_20_40_16</name>
    <dbReference type="NCBI Taxonomy" id="2014244"/>
    <lineage>
        <taxon>Bacteria</taxon>
        <taxon>Candidatus Kerfeldiibacteriota</taxon>
    </lineage>
</organism>
<evidence type="ECO:0000313" key="7">
    <source>
        <dbReference type="Proteomes" id="UP000231542"/>
    </source>
</evidence>
<dbReference type="SUPFAM" id="SSF56601">
    <property type="entry name" value="beta-lactamase/transpeptidase-like"/>
    <property type="match status" value="1"/>
</dbReference>
<protein>
    <recommendedName>
        <fullName evidence="8">Penicillin-binding protein 2</fullName>
    </recommendedName>
</protein>
<dbReference type="AlphaFoldDB" id="A0A2H0YWC6"/>
<dbReference type="InterPro" id="IPR001460">
    <property type="entry name" value="PCN-bd_Tpept"/>
</dbReference>
<dbReference type="InterPro" id="IPR005311">
    <property type="entry name" value="PBP_dimer"/>
</dbReference>
<dbReference type="GO" id="GO:0008658">
    <property type="term" value="F:penicillin binding"/>
    <property type="evidence" value="ECO:0007669"/>
    <property type="project" value="InterPro"/>
</dbReference>
<dbReference type="Pfam" id="PF00905">
    <property type="entry name" value="Transpeptidase"/>
    <property type="match status" value="1"/>
</dbReference>
<evidence type="ECO:0000313" key="6">
    <source>
        <dbReference type="EMBL" id="PIS42589.1"/>
    </source>
</evidence>
<evidence type="ECO:0000259" key="4">
    <source>
        <dbReference type="Pfam" id="PF00905"/>
    </source>
</evidence>
<feature type="transmembrane region" description="Helical" evidence="3">
    <location>
        <begin position="31"/>
        <end position="50"/>
    </location>
</feature>
<keyword evidence="3" id="KW-1133">Transmembrane helix</keyword>
<dbReference type="SUPFAM" id="SSF56519">
    <property type="entry name" value="Penicillin binding protein dimerisation domain"/>
    <property type="match status" value="1"/>
</dbReference>
<keyword evidence="2 3" id="KW-0472">Membrane</keyword>
<accession>A0A2H0YWC6</accession>
<dbReference type="Pfam" id="PF03717">
    <property type="entry name" value="PBP_dimer"/>
    <property type="match status" value="1"/>
</dbReference>
<dbReference type="InterPro" id="IPR050515">
    <property type="entry name" value="Beta-lactam/transpept"/>
</dbReference>
<dbReference type="Gene3D" id="3.90.1310.10">
    <property type="entry name" value="Penicillin-binding protein 2a (Domain 2)"/>
    <property type="match status" value="1"/>
</dbReference>
<dbReference type="InterPro" id="IPR012338">
    <property type="entry name" value="Beta-lactam/transpept-like"/>
</dbReference>
<dbReference type="GO" id="GO:0005886">
    <property type="term" value="C:plasma membrane"/>
    <property type="evidence" value="ECO:0007669"/>
    <property type="project" value="TreeGrafter"/>
</dbReference>
<gene>
    <name evidence="6" type="ORF">COT24_02740</name>
</gene>
<dbReference type="Gene3D" id="3.30.450.330">
    <property type="match status" value="1"/>
</dbReference>
<evidence type="ECO:0000256" key="3">
    <source>
        <dbReference type="SAM" id="Phobius"/>
    </source>
</evidence>
<evidence type="ECO:0000256" key="1">
    <source>
        <dbReference type="ARBA" id="ARBA00004370"/>
    </source>
</evidence>
<comment type="subcellular location">
    <subcellularLocation>
        <location evidence="1">Membrane</location>
    </subcellularLocation>
</comment>
<keyword evidence="3" id="KW-0812">Transmembrane</keyword>
<proteinExistence type="predicted"/>
<evidence type="ECO:0008006" key="8">
    <source>
        <dbReference type="Google" id="ProtNLM"/>
    </source>
</evidence>
<dbReference type="InterPro" id="IPR036138">
    <property type="entry name" value="PBP_dimer_sf"/>
</dbReference>
<evidence type="ECO:0000256" key="2">
    <source>
        <dbReference type="ARBA" id="ARBA00023136"/>
    </source>
</evidence>
<name>A0A2H0YWC6_9BACT</name>
<dbReference type="GO" id="GO:0071555">
    <property type="term" value="P:cell wall organization"/>
    <property type="evidence" value="ECO:0007669"/>
    <property type="project" value="TreeGrafter"/>
</dbReference>
<feature type="domain" description="Penicillin-binding protein transpeptidase" evidence="4">
    <location>
        <begin position="271"/>
        <end position="578"/>
    </location>
</feature>
<comment type="caution">
    <text evidence="6">The sequence shown here is derived from an EMBL/GenBank/DDBJ whole genome shotgun (WGS) entry which is preliminary data.</text>
</comment>
<evidence type="ECO:0000259" key="5">
    <source>
        <dbReference type="Pfam" id="PF03717"/>
    </source>
</evidence>
<dbReference type="PANTHER" id="PTHR30627">
    <property type="entry name" value="PEPTIDOGLYCAN D,D-TRANSPEPTIDASE"/>
    <property type="match status" value="1"/>
</dbReference>
<feature type="domain" description="Penicillin-binding protein dimerisation" evidence="5">
    <location>
        <begin position="76"/>
        <end position="227"/>
    </location>
</feature>
<dbReference type="PANTHER" id="PTHR30627:SF1">
    <property type="entry name" value="PEPTIDOGLYCAN D,D-TRANSPEPTIDASE FTSI"/>
    <property type="match status" value="1"/>
</dbReference>
<reference evidence="6 7" key="1">
    <citation type="submission" date="2017-09" db="EMBL/GenBank/DDBJ databases">
        <title>Depth-based differentiation of microbial function through sediment-hosted aquifers and enrichment of novel symbionts in the deep terrestrial subsurface.</title>
        <authorList>
            <person name="Probst A.J."/>
            <person name="Ladd B."/>
            <person name="Jarett J.K."/>
            <person name="Geller-Mcgrath D.E."/>
            <person name="Sieber C.M."/>
            <person name="Emerson J.B."/>
            <person name="Anantharaman K."/>
            <person name="Thomas B.C."/>
            <person name="Malmstrom R."/>
            <person name="Stieglmeier M."/>
            <person name="Klingl A."/>
            <person name="Woyke T."/>
            <person name="Ryan C.M."/>
            <person name="Banfield J.F."/>
        </authorList>
    </citation>
    <scope>NUCLEOTIDE SEQUENCE [LARGE SCALE GENOMIC DNA]</scope>
    <source>
        <strain evidence="6">CG08_land_8_20_14_0_20_40_16</strain>
    </source>
</reference>
<dbReference type="Gene3D" id="3.40.710.10">
    <property type="entry name" value="DD-peptidase/beta-lactamase superfamily"/>
    <property type="match status" value="1"/>
</dbReference>